<dbReference type="PANTHER" id="PTHR31004:SF3">
    <property type="entry name" value="TRANSMEMBRANE PROTEIN 79"/>
    <property type="match status" value="1"/>
</dbReference>
<dbReference type="InParanoid" id="H3ADR1"/>
<evidence type="ECO:0008006" key="5">
    <source>
        <dbReference type="Google" id="ProtNLM"/>
    </source>
</evidence>
<feature type="region of interest" description="Disordered" evidence="1">
    <location>
        <begin position="124"/>
        <end position="165"/>
    </location>
</feature>
<dbReference type="GO" id="GO:0005765">
    <property type="term" value="C:lysosomal membrane"/>
    <property type="evidence" value="ECO:0007669"/>
    <property type="project" value="TreeGrafter"/>
</dbReference>
<sequence length="362" mass="40897">FSSFNHINMTTQRFPANCHELKEFDSVKESIADIINQLQDIDPSRLSFSPFLDLDTQISLAPVSDSPESSVEELNSIPDEISLDMTEKPPNTDFEKERNLIVDKLQCSLYHKFIVDQTVDNSENRTAHINGGSIKMDDDTSLCAPQSDTAKSDRDEDHPLLSPSPDAETIELVSHDFQENSECLHNQSVTETRGNRKCCRWCTSLHLKAIFSVIVSLLLVPWILYGIYLFLPIDIPACPDLTSRITFTLRCILIAVVPVILGSFNTHVFVRTAVLLHQRYVTSSVEQFAIYSINMVVMGTFLEQEHLKVIPILAGLFSVGRLIYWLTLRISSAYRGFGFGLTFFPVLAMTAYNLYCLYRLGL</sequence>
<evidence type="ECO:0000256" key="2">
    <source>
        <dbReference type="SAM" id="Phobius"/>
    </source>
</evidence>
<accession>H3ADR1</accession>
<dbReference type="eggNOG" id="ENOG502QVUB">
    <property type="taxonomic scope" value="Eukaryota"/>
</dbReference>
<reference evidence="3" key="2">
    <citation type="submission" date="2025-08" db="UniProtKB">
        <authorList>
            <consortium name="Ensembl"/>
        </authorList>
    </citation>
    <scope>IDENTIFICATION</scope>
</reference>
<dbReference type="GeneTree" id="ENSGT00390000002390"/>
<feature type="transmembrane region" description="Helical" evidence="2">
    <location>
        <begin position="284"/>
        <end position="302"/>
    </location>
</feature>
<dbReference type="GO" id="GO:0032588">
    <property type="term" value="C:trans-Golgi network membrane"/>
    <property type="evidence" value="ECO:0007669"/>
    <property type="project" value="TreeGrafter"/>
</dbReference>
<dbReference type="EMBL" id="AFYH01105501">
    <property type="status" value="NOT_ANNOTATED_CDS"/>
    <property type="molecule type" value="Genomic_DNA"/>
</dbReference>
<organism evidence="3 4">
    <name type="scientific">Latimeria chalumnae</name>
    <name type="common">Coelacanth</name>
    <dbReference type="NCBI Taxonomy" id="7897"/>
    <lineage>
        <taxon>Eukaryota</taxon>
        <taxon>Metazoa</taxon>
        <taxon>Chordata</taxon>
        <taxon>Craniata</taxon>
        <taxon>Vertebrata</taxon>
        <taxon>Euteleostomi</taxon>
        <taxon>Coelacanthiformes</taxon>
        <taxon>Coelacanthidae</taxon>
        <taxon>Latimeria</taxon>
    </lineage>
</organism>
<proteinExistence type="predicted"/>
<keyword evidence="2" id="KW-0472">Membrane</keyword>
<feature type="transmembrane region" description="Helical" evidence="2">
    <location>
        <begin position="209"/>
        <end position="233"/>
    </location>
</feature>
<feature type="compositionally biased region" description="Basic and acidic residues" evidence="1">
    <location>
        <begin position="150"/>
        <end position="159"/>
    </location>
</feature>
<keyword evidence="2" id="KW-0812">Transmembrane</keyword>
<dbReference type="AlphaFoldDB" id="H3ADR1"/>
<dbReference type="Ensembl" id="ENSLACT00000007848.1">
    <property type="protein sequence ID" value="ENSLACP00000007782.1"/>
    <property type="gene ID" value="ENSLACG00000006892.1"/>
</dbReference>
<dbReference type="GO" id="GO:0045055">
    <property type="term" value="P:regulated exocytosis"/>
    <property type="evidence" value="ECO:0007669"/>
    <property type="project" value="TreeGrafter"/>
</dbReference>
<keyword evidence="2" id="KW-1133">Transmembrane helix</keyword>
<feature type="transmembrane region" description="Helical" evidence="2">
    <location>
        <begin position="333"/>
        <end position="358"/>
    </location>
</feature>
<dbReference type="HOGENOM" id="CLU_766273_0_0_1"/>
<feature type="transmembrane region" description="Helical" evidence="2">
    <location>
        <begin position="309"/>
        <end position="327"/>
    </location>
</feature>
<dbReference type="OMA" id="WSGETSQ"/>
<reference evidence="4" key="1">
    <citation type="submission" date="2011-08" db="EMBL/GenBank/DDBJ databases">
        <title>The draft genome of Latimeria chalumnae.</title>
        <authorList>
            <person name="Di Palma F."/>
            <person name="Alfoldi J."/>
            <person name="Johnson J."/>
            <person name="Berlin A."/>
            <person name="Gnerre S."/>
            <person name="Jaffe D."/>
            <person name="MacCallum I."/>
            <person name="Young S."/>
            <person name="Walker B.J."/>
            <person name="Lander E."/>
            <person name="Lindblad-Toh K."/>
        </authorList>
    </citation>
    <scope>NUCLEOTIDE SEQUENCE [LARGE SCALE GENOMIC DNA]</scope>
    <source>
        <strain evidence="4">Wild caught</strain>
    </source>
</reference>
<reference evidence="3" key="3">
    <citation type="submission" date="2025-09" db="UniProtKB">
        <authorList>
            <consortium name="Ensembl"/>
        </authorList>
    </citation>
    <scope>IDENTIFICATION</scope>
</reference>
<evidence type="ECO:0000256" key="1">
    <source>
        <dbReference type="SAM" id="MobiDB-lite"/>
    </source>
</evidence>
<keyword evidence="4" id="KW-1185">Reference proteome</keyword>
<protein>
    <recommendedName>
        <fullName evidence="5">Transmembrane protein 79</fullName>
    </recommendedName>
</protein>
<name>H3ADR1_LATCH</name>
<dbReference type="PANTHER" id="PTHR31004">
    <property type="entry name" value="TRANSMEMBRANE PROTEIN 79"/>
    <property type="match status" value="1"/>
</dbReference>
<dbReference type="Proteomes" id="UP000008672">
    <property type="component" value="Unassembled WGS sequence"/>
</dbReference>
<evidence type="ECO:0000313" key="3">
    <source>
        <dbReference type="Ensembl" id="ENSLACP00000007782.1"/>
    </source>
</evidence>
<feature type="transmembrane region" description="Helical" evidence="2">
    <location>
        <begin position="245"/>
        <end position="264"/>
    </location>
</feature>
<evidence type="ECO:0000313" key="4">
    <source>
        <dbReference type="Proteomes" id="UP000008672"/>
    </source>
</evidence>